<dbReference type="AlphaFoldDB" id="A0A1Y3AXP5"/>
<evidence type="ECO:0000313" key="2">
    <source>
        <dbReference type="EMBL" id="OTF72767.1"/>
    </source>
</evidence>
<dbReference type="Proteomes" id="UP000194236">
    <property type="component" value="Unassembled WGS sequence"/>
</dbReference>
<feature type="transmembrane region" description="Helical" evidence="1">
    <location>
        <begin position="41"/>
        <end position="60"/>
    </location>
</feature>
<proteinExistence type="predicted"/>
<dbReference type="EMBL" id="MUJZ01054766">
    <property type="protein sequence ID" value="OTF72767.1"/>
    <property type="molecule type" value="Genomic_DNA"/>
</dbReference>
<organism evidence="2 3">
    <name type="scientific">Euroglyphus maynei</name>
    <name type="common">Mayne's house dust mite</name>
    <dbReference type="NCBI Taxonomy" id="6958"/>
    <lineage>
        <taxon>Eukaryota</taxon>
        <taxon>Metazoa</taxon>
        <taxon>Ecdysozoa</taxon>
        <taxon>Arthropoda</taxon>
        <taxon>Chelicerata</taxon>
        <taxon>Arachnida</taxon>
        <taxon>Acari</taxon>
        <taxon>Acariformes</taxon>
        <taxon>Sarcoptiformes</taxon>
        <taxon>Astigmata</taxon>
        <taxon>Psoroptidia</taxon>
        <taxon>Analgoidea</taxon>
        <taxon>Pyroglyphidae</taxon>
        <taxon>Pyroglyphinae</taxon>
        <taxon>Euroglyphus</taxon>
    </lineage>
</organism>
<reference evidence="2 3" key="1">
    <citation type="submission" date="2017-03" db="EMBL/GenBank/DDBJ databases">
        <title>Genome Survey of Euroglyphus maynei.</title>
        <authorList>
            <person name="Arlian L.G."/>
            <person name="Morgan M.S."/>
            <person name="Rider S.D."/>
        </authorList>
    </citation>
    <scope>NUCLEOTIDE SEQUENCE [LARGE SCALE GENOMIC DNA]</scope>
    <source>
        <strain evidence="2">Arlian Lab</strain>
        <tissue evidence="2">Whole body</tissue>
    </source>
</reference>
<evidence type="ECO:0000313" key="3">
    <source>
        <dbReference type="Proteomes" id="UP000194236"/>
    </source>
</evidence>
<keyword evidence="1" id="KW-0812">Transmembrane</keyword>
<dbReference type="OrthoDB" id="10376953at2759"/>
<name>A0A1Y3AXP5_EURMA</name>
<feature type="transmembrane region" description="Helical" evidence="1">
    <location>
        <begin position="91"/>
        <end position="112"/>
    </location>
</feature>
<comment type="caution">
    <text evidence="2">The sequence shown here is derived from an EMBL/GenBank/DDBJ whole genome shotgun (WGS) entry which is preliminary data.</text>
</comment>
<accession>A0A1Y3AXP5</accession>
<protein>
    <submittedName>
        <fullName evidence="2">Uncharacterized protein</fullName>
    </submittedName>
</protein>
<keyword evidence="1" id="KW-1133">Transmembrane helix</keyword>
<keyword evidence="1" id="KW-0472">Membrane</keyword>
<gene>
    <name evidence="2" type="ORF">BLA29_010512</name>
</gene>
<evidence type="ECO:0000256" key="1">
    <source>
        <dbReference type="SAM" id="Phobius"/>
    </source>
</evidence>
<keyword evidence="3" id="KW-1185">Reference proteome</keyword>
<sequence length="146" mass="16914">MLSTDRIHCDQCTGQYQGIGYHYTKKSLIEWLWKEPAARNSLLSCVSLLCSSQVCFYSLWQTLFTDEFDDFIDDITDIDLGLGSDSIKHNLGIVMLIQVKIILPIVSIVCAIKQPLALWNDYRNYCQNHYNIYIEDETLLQSHENE</sequence>